<sequence length="108" mass="12439">MENFILSFFLNLRSSTKGKKKNGTQKKPIFLLVRPSFRVRIFSLFRRLFVKGAPHPDLGWRGGGKNSGKFPLSEIEFLFKEDFSERSVETLTKRFLGNRLDLKKGSGL</sequence>
<reference evidence="2" key="1">
    <citation type="submission" date="2018-05" db="EMBL/GenBank/DDBJ databases">
        <title>Leptospira yasudae sp. nov. and Leptospira stimsonii sp. nov., two pathogenic species of the genus Leptospira isolated from environmental sources.</title>
        <authorList>
            <person name="Casanovas-Massana A."/>
            <person name="Hamond C."/>
            <person name="Santos L.A."/>
            <person name="Hacker K.P."/>
            <person name="Balassiano I."/>
            <person name="Medeiros M.A."/>
            <person name="Reis M.G."/>
            <person name="Ko A.I."/>
            <person name="Wunder E.A."/>
        </authorList>
    </citation>
    <scope>NUCLEOTIDE SEQUENCE [LARGE SCALE GENOMIC DNA]</scope>
    <source>
        <strain evidence="2">AMB6-RJ</strain>
    </source>
</reference>
<accession>A0A8B3CPR7</accession>
<dbReference type="EMBL" id="QHCS01000006">
    <property type="protein sequence ID" value="RHX84216.1"/>
    <property type="molecule type" value="Genomic_DNA"/>
</dbReference>
<evidence type="ECO:0000313" key="2">
    <source>
        <dbReference type="Proteomes" id="UP000266669"/>
    </source>
</evidence>
<organism evidence="1 2">
    <name type="scientific">Leptospira stimsonii</name>
    <dbReference type="NCBI Taxonomy" id="2202203"/>
    <lineage>
        <taxon>Bacteria</taxon>
        <taxon>Pseudomonadati</taxon>
        <taxon>Spirochaetota</taxon>
        <taxon>Spirochaetia</taxon>
        <taxon>Leptospirales</taxon>
        <taxon>Leptospiraceae</taxon>
        <taxon>Leptospira</taxon>
    </lineage>
</organism>
<name>A0A8B3CPR7_9LEPT</name>
<comment type="caution">
    <text evidence="1">The sequence shown here is derived from an EMBL/GenBank/DDBJ whole genome shotgun (WGS) entry which is preliminary data.</text>
</comment>
<gene>
    <name evidence="1" type="ORF">DLM78_19290</name>
</gene>
<evidence type="ECO:0000313" key="1">
    <source>
        <dbReference type="EMBL" id="RHX84216.1"/>
    </source>
</evidence>
<dbReference type="AlphaFoldDB" id="A0A8B3CPR7"/>
<dbReference type="Proteomes" id="UP000266669">
    <property type="component" value="Unassembled WGS sequence"/>
</dbReference>
<protein>
    <submittedName>
        <fullName evidence="1">Uncharacterized protein</fullName>
    </submittedName>
</protein>
<proteinExistence type="predicted"/>